<accession>A0A7E4VEI9</accession>
<dbReference type="WBParaSite" id="Pan_g20124.t1">
    <property type="protein sequence ID" value="Pan_g20124.t1"/>
    <property type="gene ID" value="Pan_g20124"/>
</dbReference>
<feature type="transmembrane region" description="Helical" evidence="1">
    <location>
        <begin position="181"/>
        <end position="201"/>
    </location>
</feature>
<dbReference type="AlphaFoldDB" id="A0A7E4VEI9"/>
<keyword evidence="2" id="KW-1185">Reference proteome</keyword>
<feature type="transmembrane region" description="Helical" evidence="1">
    <location>
        <begin position="62"/>
        <end position="84"/>
    </location>
</feature>
<reference evidence="2" key="1">
    <citation type="journal article" date="2013" name="Genetics">
        <title>The draft genome and transcriptome of Panagrellus redivivus are shaped by the harsh demands of a free-living lifestyle.</title>
        <authorList>
            <person name="Srinivasan J."/>
            <person name="Dillman A.R."/>
            <person name="Macchietto M.G."/>
            <person name="Heikkinen L."/>
            <person name="Lakso M."/>
            <person name="Fracchia K.M."/>
            <person name="Antoshechkin I."/>
            <person name="Mortazavi A."/>
            <person name="Wong G."/>
            <person name="Sternberg P.W."/>
        </authorList>
    </citation>
    <scope>NUCLEOTIDE SEQUENCE [LARGE SCALE GENOMIC DNA]</scope>
    <source>
        <strain evidence="2">MT8872</strain>
    </source>
</reference>
<feature type="transmembrane region" description="Helical" evidence="1">
    <location>
        <begin position="213"/>
        <end position="231"/>
    </location>
</feature>
<keyword evidence="1" id="KW-1133">Transmembrane helix</keyword>
<sequence>MHRQLVRSVSANSRRRFMVIQDGFRDSESLISLTSWSATQNHNSENVEKDLYHCEFRPRRHILLKLVGCLVVFWIVGAALLVSVESGHRKTTTSKESQDVQTQFLQTYWKINKVIPIDTDHWNDTVDHLLQWFENEHNADNRKKPLFGSFIGSWLFAMYFGNAVGGVPGFAPVELSPASRIIATIAAFPSVFLYYWSIFAIARSIRSLPRSAIYCLTGVFILAAILKAWLSAFYHDIFPLLGNGFSLLSVILNYRAFRTAESSIFTACTVLVIHSIFWIFLFALLDEAVAWRQCLYLRVVDRLDAESTLLVTLPELELNRADHLIRRYAQRSILHRFTVAFLTEDDKHKIEKVVSEFQEKSISCDDRYDETCI</sequence>
<reference evidence="3" key="2">
    <citation type="submission" date="2020-10" db="UniProtKB">
        <authorList>
            <consortium name="WormBaseParasite"/>
        </authorList>
    </citation>
    <scope>IDENTIFICATION</scope>
</reference>
<evidence type="ECO:0000313" key="2">
    <source>
        <dbReference type="Proteomes" id="UP000492821"/>
    </source>
</evidence>
<evidence type="ECO:0000256" key="1">
    <source>
        <dbReference type="SAM" id="Phobius"/>
    </source>
</evidence>
<organism evidence="2 3">
    <name type="scientific">Panagrellus redivivus</name>
    <name type="common">Microworm</name>
    <dbReference type="NCBI Taxonomy" id="6233"/>
    <lineage>
        <taxon>Eukaryota</taxon>
        <taxon>Metazoa</taxon>
        <taxon>Ecdysozoa</taxon>
        <taxon>Nematoda</taxon>
        <taxon>Chromadorea</taxon>
        <taxon>Rhabditida</taxon>
        <taxon>Tylenchina</taxon>
        <taxon>Panagrolaimomorpha</taxon>
        <taxon>Panagrolaimoidea</taxon>
        <taxon>Panagrolaimidae</taxon>
        <taxon>Panagrellus</taxon>
    </lineage>
</organism>
<feature type="transmembrane region" description="Helical" evidence="1">
    <location>
        <begin position="264"/>
        <end position="285"/>
    </location>
</feature>
<protein>
    <submittedName>
        <fullName evidence="3">Transmembrane protein</fullName>
    </submittedName>
</protein>
<dbReference type="Gene3D" id="1.10.287.70">
    <property type="match status" value="1"/>
</dbReference>
<keyword evidence="1" id="KW-0812">Transmembrane</keyword>
<evidence type="ECO:0000313" key="3">
    <source>
        <dbReference type="WBParaSite" id="Pan_g20124.t1"/>
    </source>
</evidence>
<dbReference type="Proteomes" id="UP000492821">
    <property type="component" value="Unassembled WGS sequence"/>
</dbReference>
<keyword evidence="1" id="KW-0472">Membrane</keyword>
<proteinExistence type="predicted"/>
<name>A0A7E4VEI9_PANRE</name>
<feature type="transmembrane region" description="Helical" evidence="1">
    <location>
        <begin position="145"/>
        <end position="161"/>
    </location>
</feature>